<protein>
    <submittedName>
        <fullName evidence="3">Uncharacterized protein</fullName>
    </submittedName>
</protein>
<proteinExistence type="predicted"/>
<feature type="compositionally biased region" description="Low complexity" evidence="1">
    <location>
        <begin position="612"/>
        <end position="639"/>
    </location>
</feature>
<organism evidence="3 4">
    <name type="scientific">Nannochloropsis salina CCMP1776</name>
    <dbReference type="NCBI Taxonomy" id="1027361"/>
    <lineage>
        <taxon>Eukaryota</taxon>
        <taxon>Sar</taxon>
        <taxon>Stramenopiles</taxon>
        <taxon>Ochrophyta</taxon>
        <taxon>Eustigmatophyceae</taxon>
        <taxon>Eustigmatales</taxon>
        <taxon>Monodopsidaceae</taxon>
        <taxon>Microchloropsis</taxon>
        <taxon>Microchloropsis salina</taxon>
    </lineage>
</organism>
<dbReference type="EMBL" id="SDOX01000043">
    <property type="protein sequence ID" value="TFJ83372.1"/>
    <property type="molecule type" value="Genomic_DNA"/>
</dbReference>
<evidence type="ECO:0000313" key="4">
    <source>
        <dbReference type="Proteomes" id="UP000355283"/>
    </source>
</evidence>
<dbReference type="AlphaFoldDB" id="A0A4D9D1X3"/>
<dbReference type="Proteomes" id="UP000355283">
    <property type="component" value="Unassembled WGS sequence"/>
</dbReference>
<feature type="region of interest" description="Disordered" evidence="1">
    <location>
        <begin position="612"/>
        <end position="666"/>
    </location>
</feature>
<feature type="region of interest" description="Disordered" evidence="1">
    <location>
        <begin position="955"/>
        <end position="979"/>
    </location>
</feature>
<evidence type="ECO:0000256" key="1">
    <source>
        <dbReference type="SAM" id="MobiDB-lite"/>
    </source>
</evidence>
<dbReference type="OrthoDB" id="214256at2759"/>
<evidence type="ECO:0000313" key="2">
    <source>
        <dbReference type="EMBL" id="TFJ83372.1"/>
    </source>
</evidence>
<gene>
    <name evidence="3" type="ORF">NSK_003293</name>
    <name evidence="2" type="ORF">NSK_005342</name>
</gene>
<feature type="region of interest" description="Disordered" evidence="1">
    <location>
        <begin position="518"/>
        <end position="537"/>
    </location>
</feature>
<reference evidence="3 4" key="1">
    <citation type="submission" date="2019-01" db="EMBL/GenBank/DDBJ databases">
        <title>Nuclear Genome Assembly of the Microalgal Biofuel strain Nannochloropsis salina CCMP1776.</title>
        <authorList>
            <person name="Hovde B."/>
        </authorList>
    </citation>
    <scope>NUCLEOTIDE SEQUENCE [LARGE SCALE GENOMIC DNA]</scope>
    <source>
        <strain evidence="3 4">CCMP1776</strain>
    </source>
</reference>
<feature type="compositionally biased region" description="Low complexity" evidence="1">
    <location>
        <begin position="518"/>
        <end position="533"/>
    </location>
</feature>
<evidence type="ECO:0000313" key="3">
    <source>
        <dbReference type="EMBL" id="TFJ85420.1"/>
    </source>
</evidence>
<feature type="region of interest" description="Disordered" evidence="1">
    <location>
        <begin position="771"/>
        <end position="809"/>
    </location>
</feature>
<name>A0A4D9D1X3_9STRA</name>
<dbReference type="EMBL" id="SDOX01000012">
    <property type="protein sequence ID" value="TFJ85420.1"/>
    <property type="molecule type" value="Genomic_DNA"/>
</dbReference>
<accession>A0A4D9D1X3</accession>
<keyword evidence="4" id="KW-1185">Reference proteome</keyword>
<feature type="compositionally biased region" description="Basic and acidic residues" evidence="1">
    <location>
        <begin position="782"/>
        <end position="792"/>
    </location>
</feature>
<sequence>MNSWCETLVTEAEELLQEADSYLFLPHACDGYERVALLAVDNTKGLRVRAEPHQVERPSADETYHQEEEATRWVGWEEMRHLADDRFGGHLPRALPQSHVHQMLTCADNLGNLKNFHEAHLLEGIRVSVMQGRSCQRCGPTVVSFEKGKGKDSPQGLVPSFHTSSSMWTSPSSASPSTCQHSLDERWNPNRGTSLHPCDALHAAFHALHSRAANAHQCLVLLGGFSGANDTRSQMLRVLFEHYQADAPVLVRRISAAVSLLSTLLVLEDAALLSSPLKISFCIDLQTPPESQDQDSTRLTGTLAGAALDIFMIERDPAKYDALRDALASASGTETLGMDGVEAGVPYPVGLGTLYFPSSHTYTGALGGGSPPPPMPVNGASLSATALKDLDLSDLSSSLSLPLQEPQLWTETKDEKKGDKTFEALWTSFQAVGVGKSDAVRVLRAMAASIVLSKASAPLPLSLYWTFELLNFPSKLTKVEIQRVGASERDLKQLAREAFTLAIQDLVGLLNAALSSNNPSPSSLAAPQPTSPSTGQRTLSILNLPAPTLNHNLGRFSDLAAALAVIQTMTQIGPHLSEEYRANHPQATTGTNPEGGKEKQIICEKKTGGKAAAAAISSTEEAESHAQSSSSRSPENSGSTDSNNGQVERKEGGDVKNVPGPAQRTPEYVNSAVESVYGLVAAVNRATLTRVAENKVERELKASLRLGKTDDVTLPWGKTLLAKPLIRLNAAMLPPDLAQLVGCQRRLSGREPATVLDGLIAWVDRAVGKSDDRTETFGTKATQEKGTERMEDSGQMTGAGELGDTGKEAGTRAYGVDREGAREEATGEGEVGDQAMEEIGEVAFKARPPPTPARTPAFHLICDLKTHSSPTTFDGIKVLQQIRLYQLDTLARGLSFVGPSPNPVFSTSFISQRILSGGDGGPGAHGGNPLLRGKNQQLFPGLNSVTRSRLSAYMSPAQSTRKVSASAPVPPRLSRAGGPNMSCARAHTGPLPGILPANQPDTRNRLGSVAAPAFPPMDGRARLSAKDSTFATNHGHMQYQQPSNLAQPIPGYLQEECWALRRRNQELTALSMELAERVAGPSRRHQSTNSSEQGLFPGVGEGSGKGREGVARSLSEVQAQVMEVRASVYETLDKFTKVIWDTFGFDVRKEGVVRLRHLRHEVVGHLDALIAQEESLRGLWEHAEGLHRMEEQAGSCLSTLHAEQAPILVPGPVSRGIGKPQHGHIPLRHPTYVPQSLSSFPPPLSQHNAHRYPSLPHSQGLRSHIPAYADVPAHQGP</sequence>
<comment type="caution">
    <text evidence="3">The sequence shown here is derived from an EMBL/GenBank/DDBJ whole genome shotgun (WGS) entry which is preliminary data.</text>
</comment>
<feature type="region of interest" description="Disordered" evidence="1">
    <location>
        <begin position="1079"/>
        <end position="1107"/>
    </location>
</feature>